<gene>
    <name evidence="4" type="primary">LOC106819714</name>
</gene>
<proteinExistence type="predicted"/>
<reference evidence="4" key="1">
    <citation type="submission" date="2025-08" db="UniProtKB">
        <authorList>
            <consortium name="RefSeq"/>
        </authorList>
    </citation>
    <scope>IDENTIFICATION</scope>
</reference>
<evidence type="ECO:0000259" key="2">
    <source>
        <dbReference type="Pfam" id="PF12308"/>
    </source>
</evidence>
<sequence>MLRAGVIVMMMMMMMMMMRLMVKDAWSLDATDVNQVAGLSPPSFEDSYGVVASDVGSDGRCTCSVLSPSDSVCSTDNRFKQIKYLHAQVEQLQAIVSDMQTGTFLQHYTELRRKIAAIEAERDLVLVSESEFLQLKQEIIILDRCVDRLRERLAACQEQYGDHSAVSGGYLFTRNGSIPVSCNDETLGGILQPITHAWESAAAQ</sequence>
<dbReference type="InterPro" id="IPR022082">
    <property type="entry name" value="Noelin_dom"/>
</dbReference>
<dbReference type="RefSeq" id="XP_014679798.1">
    <property type="nucleotide sequence ID" value="XM_014824312.1"/>
</dbReference>
<dbReference type="Proteomes" id="UP000695022">
    <property type="component" value="Unplaced"/>
</dbReference>
<dbReference type="GeneID" id="106819714"/>
<evidence type="ECO:0000313" key="3">
    <source>
        <dbReference type="Proteomes" id="UP000695022"/>
    </source>
</evidence>
<protein>
    <submittedName>
        <fullName evidence="4">Noelin-like</fullName>
    </submittedName>
</protein>
<dbReference type="Pfam" id="PF12308">
    <property type="entry name" value="Noelin-1"/>
    <property type="match status" value="1"/>
</dbReference>
<keyword evidence="3" id="KW-1185">Reference proteome</keyword>
<accession>A0ABM1F5S7</accession>
<keyword evidence="1" id="KW-0732">Signal</keyword>
<evidence type="ECO:0000256" key="1">
    <source>
        <dbReference type="SAM" id="SignalP"/>
    </source>
</evidence>
<organism evidence="3 4">
    <name type="scientific">Priapulus caudatus</name>
    <name type="common">Priapulid worm</name>
    <dbReference type="NCBI Taxonomy" id="37621"/>
    <lineage>
        <taxon>Eukaryota</taxon>
        <taxon>Metazoa</taxon>
        <taxon>Ecdysozoa</taxon>
        <taxon>Scalidophora</taxon>
        <taxon>Priapulida</taxon>
        <taxon>Priapulimorpha</taxon>
        <taxon>Priapulimorphida</taxon>
        <taxon>Priapulidae</taxon>
        <taxon>Priapulus</taxon>
    </lineage>
</organism>
<feature type="signal peptide" evidence="1">
    <location>
        <begin position="1"/>
        <end position="27"/>
    </location>
</feature>
<name>A0ABM1F5S7_PRICU</name>
<feature type="chain" id="PRO_5045038598" evidence="1">
    <location>
        <begin position="28"/>
        <end position="204"/>
    </location>
</feature>
<evidence type="ECO:0000313" key="4">
    <source>
        <dbReference type="RefSeq" id="XP_014679798.1"/>
    </source>
</evidence>
<feature type="non-terminal residue" evidence="4">
    <location>
        <position position="204"/>
    </location>
</feature>
<feature type="domain" description="Noelin" evidence="2">
    <location>
        <begin position="44"/>
        <end position="107"/>
    </location>
</feature>